<reference evidence="4" key="1">
    <citation type="journal article" date="2015" name="Genome Announc.">
        <title>Draft whole-genome sequence of the biocontrol agent Trichoderma harzianum T6776.</title>
        <authorList>
            <person name="Baroncelli R."/>
            <person name="Piaggeschi G."/>
            <person name="Fiorini L."/>
            <person name="Bertolini E."/>
            <person name="Zapparata A."/>
            <person name="Pe M.E."/>
            <person name="Sarrocco S."/>
            <person name="Vannacci G."/>
        </authorList>
    </citation>
    <scope>NUCLEOTIDE SEQUENCE [LARGE SCALE GENOMIC DNA]</scope>
    <source>
        <strain evidence="4">T6776</strain>
    </source>
</reference>
<feature type="chain" id="PRO_5002530219" description="Alpha/beta hydrolase domain-containing protein" evidence="1">
    <location>
        <begin position="17"/>
        <end position="471"/>
    </location>
</feature>
<dbReference type="EMBL" id="JOKZ01000034">
    <property type="protein sequence ID" value="KKP06043.1"/>
    <property type="molecule type" value="Genomic_DNA"/>
</dbReference>
<sequence length="471" mass="51675">MRPLLLLFGIFPMAFANINDGKDTCKLPKVEGPISGGQRGYPFASYYGNIDEIGYIEEEFFLAGNATEYEPVGDLSLDGKWNLKPTKSSYYKTRILVRRPKHRSRFSGVALLEWINVSFGYEVTFGGDAPGLYENGSIYVLVSAQRVGISGLNIPNPQGLHQWDSDRYGSLTIPNDTVSYDIYTQVARLIKSPPGQAKILGGLFPDIVVAVGGSQSGSRVLAYTNGVQPLTNVFDATMPLLSASQAATFSTDHTTAGEQAPTVSSMVRTDLKIPVFMIHSELEASYTILFGTRQPDTSNFRYWEVAGASHVNVPLYENLLLTLNRDGVEPPQQLSQNWSQVNWLPVVDAAFRLLPAWIKHHHPPSPMPLIEGYLNGTTPILNRASDGNVIGGVRLPEITVPIAKYVGLVGTGLNGATIPYEEAKLKELYHTHGEYVNKVREASIQAYGRGIILSYQVALEEQKAVAAHVPY</sequence>
<organism evidence="3 4">
    <name type="scientific">Trichoderma harzianum</name>
    <name type="common">Hypocrea lixii</name>
    <dbReference type="NCBI Taxonomy" id="5544"/>
    <lineage>
        <taxon>Eukaryota</taxon>
        <taxon>Fungi</taxon>
        <taxon>Dikarya</taxon>
        <taxon>Ascomycota</taxon>
        <taxon>Pezizomycotina</taxon>
        <taxon>Sordariomycetes</taxon>
        <taxon>Hypocreomycetidae</taxon>
        <taxon>Hypocreales</taxon>
        <taxon>Hypocreaceae</taxon>
        <taxon>Trichoderma</taxon>
    </lineage>
</organism>
<evidence type="ECO:0000256" key="1">
    <source>
        <dbReference type="SAM" id="SignalP"/>
    </source>
</evidence>
<keyword evidence="1" id="KW-0732">Signal</keyword>
<dbReference type="OMA" id="WINVSFG"/>
<comment type="caution">
    <text evidence="3">The sequence shown here is derived from an EMBL/GenBank/DDBJ whole genome shotgun (WGS) entry which is preliminary data.</text>
</comment>
<accession>A0A0F9Y1P5</accession>
<feature type="signal peptide" evidence="1">
    <location>
        <begin position="1"/>
        <end position="16"/>
    </location>
</feature>
<feature type="domain" description="Alpha/beta hydrolase" evidence="2">
    <location>
        <begin position="30"/>
        <end position="457"/>
    </location>
</feature>
<dbReference type="AlphaFoldDB" id="A0A0F9Y1P5"/>
<dbReference type="Pfam" id="PF20091">
    <property type="entry name" value="Abhydrolase_10"/>
    <property type="match status" value="1"/>
</dbReference>
<dbReference type="InterPro" id="IPR045394">
    <property type="entry name" value="Abhydrolase_dom"/>
</dbReference>
<gene>
    <name evidence="3" type="ORF">THAR02_01824</name>
</gene>
<protein>
    <recommendedName>
        <fullName evidence="2">Alpha/beta hydrolase domain-containing protein</fullName>
    </recommendedName>
</protein>
<evidence type="ECO:0000259" key="2">
    <source>
        <dbReference type="Pfam" id="PF20091"/>
    </source>
</evidence>
<evidence type="ECO:0000313" key="4">
    <source>
        <dbReference type="Proteomes" id="UP000034112"/>
    </source>
</evidence>
<name>A0A0F9Y1P5_TRIHA</name>
<evidence type="ECO:0000313" key="3">
    <source>
        <dbReference type="EMBL" id="KKP06043.1"/>
    </source>
</evidence>
<dbReference type="Proteomes" id="UP000034112">
    <property type="component" value="Unassembled WGS sequence"/>
</dbReference>
<proteinExistence type="predicted"/>
<dbReference type="OrthoDB" id="30881at2759"/>